<protein>
    <recommendedName>
        <fullName evidence="1">Mitochondrial import inner membrane translocase subunit TIM50</fullName>
    </recommendedName>
</protein>
<comment type="function">
    <text evidence="1">Essential component of the TIM23 complex, a complex that mediates the translocation of transit peptide-containing proteins across the mitochondrial inner membrane.</text>
</comment>
<evidence type="ECO:0000256" key="1">
    <source>
        <dbReference type="RuleBase" id="RU365079"/>
    </source>
</evidence>
<comment type="subcellular location">
    <subcellularLocation>
        <location evidence="1">Mitochondrion inner membrane</location>
        <topology evidence="1">Single-pass membrane protein</topology>
    </subcellularLocation>
</comment>
<evidence type="ECO:0000259" key="3">
    <source>
        <dbReference type="PROSITE" id="PS50969"/>
    </source>
</evidence>
<keyword evidence="1" id="KW-0811">Translocation</keyword>
<dbReference type="GO" id="GO:0015031">
    <property type="term" value="P:protein transport"/>
    <property type="evidence" value="ECO:0007669"/>
    <property type="project" value="UniProtKB-KW"/>
</dbReference>
<feature type="compositionally biased region" description="Basic and acidic residues" evidence="2">
    <location>
        <begin position="88"/>
        <end position="98"/>
    </location>
</feature>
<dbReference type="EMBL" id="JAAMPI010000675">
    <property type="protein sequence ID" value="KAF4629449.1"/>
    <property type="molecule type" value="Genomic_DNA"/>
</dbReference>
<dbReference type="SMART" id="SM00577">
    <property type="entry name" value="CPDc"/>
    <property type="match status" value="1"/>
</dbReference>
<dbReference type="OrthoDB" id="1711508at2759"/>
<evidence type="ECO:0000313" key="4">
    <source>
        <dbReference type="EMBL" id="KAF4629449.1"/>
    </source>
</evidence>
<comment type="caution">
    <text evidence="4">The sequence shown here is derived from an EMBL/GenBank/DDBJ whole genome shotgun (WGS) entry which is preliminary data.</text>
</comment>
<evidence type="ECO:0000256" key="2">
    <source>
        <dbReference type="SAM" id="MobiDB-lite"/>
    </source>
</evidence>
<dbReference type="PROSITE" id="PS50969">
    <property type="entry name" value="FCP1"/>
    <property type="match status" value="1"/>
</dbReference>
<feature type="compositionally biased region" description="Low complexity" evidence="2">
    <location>
        <begin position="50"/>
        <end position="64"/>
    </location>
</feature>
<dbReference type="Proteomes" id="UP000566819">
    <property type="component" value="Unassembled WGS sequence"/>
</dbReference>
<name>A0A8H4RG33_9HELO</name>
<keyword evidence="1" id="KW-0653">Protein transport</keyword>
<feature type="region of interest" description="Disordered" evidence="2">
    <location>
        <begin position="1"/>
        <end position="111"/>
    </location>
</feature>
<sequence>MSTISPTQHKAHPHVHSAIEVAALDKPPALRPSSRPEQIRDLTSFFEEVSISSTTSPPASSRSTPKLKREQNRRTKKDQESSYLVRSKRSEMASRDAKVAPSRASGGIPDPTRPYLSTSAIPAIPLTTPQHLLVIIDLNGTMVFRPSRKAPTKYVPRPHAKRFLEYCINTFNVIIWSSAKPENVNYIVDSIISPELRKQVIAIWGRDKFGLSPKDYDMRVQCYKRLTTIWDHPLVAKSHPEFASGGRWDQTNTVLVDDSVEKGRSEPFNIIKIPEFFGDANERGEILPQVHDYLNYLSLHSNVSACLRATPFRVQAASMQVP</sequence>
<reference evidence="4 5" key="1">
    <citation type="submission" date="2020-03" db="EMBL/GenBank/DDBJ databases">
        <title>Draft Genome Sequence of Cudoniella acicularis.</title>
        <authorList>
            <person name="Buettner E."/>
            <person name="Kellner H."/>
        </authorList>
    </citation>
    <scope>NUCLEOTIDE SEQUENCE [LARGE SCALE GENOMIC DNA]</scope>
    <source>
        <strain evidence="4 5">DSM 108380</strain>
    </source>
</reference>
<proteinExistence type="inferred from homology"/>
<dbReference type="Gene3D" id="3.40.50.1000">
    <property type="entry name" value="HAD superfamily/HAD-like"/>
    <property type="match status" value="1"/>
</dbReference>
<feature type="domain" description="FCP1 homology" evidence="3">
    <location>
        <begin position="127"/>
        <end position="297"/>
    </location>
</feature>
<dbReference type="InterPro" id="IPR050365">
    <property type="entry name" value="TIM50"/>
</dbReference>
<dbReference type="InterPro" id="IPR036412">
    <property type="entry name" value="HAD-like_sf"/>
</dbReference>
<keyword evidence="1" id="KW-0809">Transit peptide</keyword>
<accession>A0A8H4RG33</accession>
<dbReference type="AlphaFoldDB" id="A0A8H4RG33"/>
<gene>
    <name evidence="4" type="ORF">G7Y89_g8693</name>
</gene>
<dbReference type="InterPro" id="IPR023214">
    <property type="entry name" value="HAD_sf"/>
</dbReference>
<keyword evidence="5" id="KW-1185">Reference proteome</keyword>
<comment type="subunit">
    <text evidence="1">Component of the TIM23 complex.</text>
</comment>
<keyword evidence="1" id="KW-0813">Transport</keyword>
<dbReference type="PANTHER" id="PTHR12210">
    <property type="entry name" value="DULLARD PROTEIN PHOSPHATASE"/>
    <property type="match status" value="1"/>
</dbReference>
<organism evidence="4 5">
    <name type="scientific">Cudoniella acicularis</name>
    <dbReference type="NCBI Taxonomy" id="354080"/>
    <lineage>
        <taxon>Eukaryota</taxon>
        <taxon>Fungi</taxon>
        <taxon>Dikarya</taxon>
        <taxon>Ascomycota</taxon>
        <taxon>Pezizomycotina</taxon>
        <taxon>Leotiomycetes</taxon>
        <taxon>Helotiales</taxon>
        <taxon>Tricladiaceae</taxon>
        <taxon>Cudoniella</taxon>
    </lineage>
</organism>
<feature type="compositionally biased region" description="Basic and acidic residues" evidence="2">
    <location>
        <begin position="67"/>
        <end position="80"/>
    </location>
</feature>
<dbReference type="SUPFAM" id="SSF56784">
    <property type="entry name" value="HAD-like"/>
    <property type="match status" value="1"/>
</dbReference>
<dbReference type="GO" id="GO:0005744">
    <property type="term" value="C:TIM23 mitochondrial import inner membrane translocase complex"/>
    <property type="evidence" value="ECO:0007669"/>
    <property type="project" value="UniProtKB-UniRule"/>
</dbReference>
<evidence type="ECO:0000313" key="5">
    <source>
        <dbReference type="Proteomes" id="UP000566819"/>
    </source>
</evidence>
<keyword evidence="1" id="KW-0496">Mitochondrion</keyword>
<dbReference type="Pfam" id="PF03031">
    <property type="entry name" value="NIF"/>
    <property type="match status" value="1"/>
</dbReference>
<comment type="similarity">
    <text evidence="1">Belongs to the TIM50 family.</text>
</comment>
<dbReference type="InterPro" id="IPR004274">
    <property type="entry name" value="FCP1_dom"/>
</dbReference>